<feature type="region of interest" description="Disordered" evidence="1">
    <location>
        <begin position="18"/>
        <end position="47"/>
    </location>
</feature>
<evidence type="ECO:0000313" key="3">
    <source>
        <dbReference type="Proteomes" id="UP001443914"/>
    </source>
</evidence>
<gene>
    <name evidence="2" type="ORF">RND81_06G211700</name>
</gene>
<evidence type="ECO:0000256" key="1">
    <source>
        <dbReference type="SAM" id="MobiDB-lite"/>
    </source>
</evidence>
<sequence>MEAKYLPPLFSFHKSRHKTADYLPTPPPKPPMNYSGNNTATPKHSDFRRKNSVALTQLESIFFTSVSSSVEISSREGRGFKGRHRCSLQPLCDAVYRFKLLVCSC</sequence>
<dbReference type="Proteomes" id="UP001443914">
    <property type="component" value="Unassembled WGS sequence"/>
</dbReference>
<evidence type="ECO:0000313" key="2">
    <source>
        <dbReference type="EMBL" id="KAK9716105.1"/>
    </source>
</evidence>
<accession>A0AAW1KF93</accession>
<dbReference type="AlphaFoldDB" id="A0AAW1KF93"/>
<comment type="caution">
    <text evidence="2">The sequence shown here is derived from an EMBL/GenBank/DDBJ whole genome shotgun (WGS) entry which is preliminary data.</text>
</comment>
<organism evidence="2 3">
    <name type="scientific">Saponaria officinalis</name>
    <name type="common">Common soapwort</name>
    <name type="synonym">Lychnis saponaria</name>
    <dbReference type="NCBI Taxonomy" id="3572"/>
    <lineage>
        <taxon>Eukaryota</taxon>
        <taxon>Viridiplantae</taxon>
        <taxon>Streptophyta</taxon>
        <taxon>Embryophyta</taxon>
        <taxon>Tracheophyta</taxon>
        <taxon>Spermatophyta</taxon>
        <taxon>Magnoliopsida</taxon>
        <taxon>eudicotyledons</taxon>
        <taxon>Gunneridae</taxon>
        <taxon>Pentapetalae</taxon>
        <taxon>Caryophyllales</taxon>
        <taxon>Caryophyllaceae</taxon>
        <taxon>Caryophylleae</taxon>
        <taxon>Saponaria</taxon>
    </lineage>
</organism>
<keyword evidence="3" id="KW-1185">Reference proteome</keyword>
<protein>
    <submittedName>
        <fullName evidence="2">Uncharacterized protein</fullName>
    </submittedName>
</protein>
<dbReference type="EMBL" id="JBDFQZ010000006">
    <property type="protein sequence ID" value="KAK9716105.1"/>
    <property type="molecule type" value="Genomic_DNA"/>
</dbReference>
<proteinExistence type="predicted"/>
<reference evidence="2" key="1">
    <citation type="submission" date="2024-03" db="EMBL/GenBank/DDBJ databases">
        <title>WGS assembly of Saponaria officinalis var. Norfolk2.</title>
        <authorList>
            <person name="Jenkins J."/>
            <person name="Shu S."/>
            <person name="Grimwood J."/>
            <person name="Barry K."/>
            <person name="Goodstein D."/>
            <person name="Schmutz J."/>
            <person name="Leebens-Mack J."/>
            <person name="Osbourn A."/>
        </authorList>
    </citation>
    <scope>NUCLEOTIDE SEQUENCE [LARGE SCALE GENOMIC DNA]</scope>
    <source>
        <strain evidence="2">JIC</strain>
    </source>
</reference>
<name>A0AAW1KF93_SAPOF</name>